<evidence type="ECO:0000313" key="2">
    <source>
        <dbReference type="EMBL" id="MCP9761802.1"/>
    </source>
</evidence>
<gene>
    <name evidence="2" type="ORF">EGI31_02465</name>
</gene>
<name>A0AAE3GZ99_9BACT</name>
<sequence length="139" mass="16721">MKLNISEEFISRNRGTVIYLILLLTGFLMTKWNQKKHYNNTIDSPVFVTGYTLAFEKAGYRQSDYFRFQYKYKGTLYEKSDLSNVYINDYNKFFNGKPFPVILNPKFPDNGEMLFFRTDFEKYGYRQPDSLLWVNNYKK</sequence>
<dbReference type="EMBL" id="RJUF01000003">
    <property type="protein sequence ID" value="MCP9761802.1"/>
    <property type="molecule type" value="Genomic_DNA"/>
</dbReference>
<keyword evidence="1" id="KW-0472">Membrane</keyword>
<protein>
    <recommendedName>
        <fullName evidence="4">DUF3592 domain-containing protein</fullName>
    </recommendedName>
</protein>
<dbReference type="AlphaFoldDB" id="A0AAE3GZ99"/>
<accession>A0AAE3GZ99</accession>
<organism evidence="2 3">
    <name type="scientific">Lacihabitans soyangensis</name>
    <dbReference type="NCBI Taxonomy" id="869394"/>
    <lineage>
        <taxon>Bacteria</taxon>
        <taxon>Pseudomonadati</taxon>
        <taxon>Bacteroidota</taxon>
        <taxon>Cytophagia</taxon>
        <taxon>Cytophagales</taxon>
        <taxon>Leadbetterellaceae</taxon>
        <taxon>Lacihabitans</taxon>
    </lineage>
</organism>
<evidence type="ECO:0000313" key="3">
    <source>
        <dbReference type="Proteomes" id="UP001204144"/>
    </source>
</evidence>
<evidence type="ECO:0008006" key="4">
    <source>
        <dbReference type="Google" id="ProtNLM"/>
    </source>
</evidence>
<keyword evidence="3" id="KW-1185">Reference proteome</keyword>
<feature type="transmembrane region" description="Helical" evidence="1">
    <location>
        <begin position="16"/>
        <end position="32"/>
    </location>
</feature>
<proteinExistence type="predicted"/>
<reference evidence="2 3" key="1">
    <citation type="submission" date="2018-11" db="EMBL/GenBank/DDBJ databases">
        <title>Novel bacteria species description.</title>
        <authorList>
            <person name="Han J.-H."/>
        </authorList>
    </citation>
    <scope>NUCLEOTIDE SEQUENCE [LARGE SCALE GENOMIC DNA]</scope>
    <source>
        <strain evidence="2 3">KCTC23259</strain>
    </source>
</reference>
<keyword evidence="1" id="KW-1133">Transmembrane helix</keyword>
<evidence type="ECO:0000256" key="1">
    <source>
        <dbReference type="SAM" id="Phobius"/>
    </source>
</evidence>
<dbReference type="RefSeq" id="WP_255035544.1">
    <property type="nucleotide sequence ID" value="NZ_RJUF01000003.1"/>
</dbReference>
<keyword evidence="1" id="KW-0812">Transmembrane</keyword>
<dbReference type="Proteomes" id="UP001204144">
    <property type="component" value="Unassembled WGS sequence"/>
</dbReference>
<comment type="caution">
    <text evidence="2">The sequence shown here is derived from an EMBL/GenBank/DDBJ whole genome shotgun (WGS) entry which is preliminary data.</text>
</comment>